<feature type="region of interest" description="Disordered" evidence="2">
    <location>
        <begin position="320"/>
        <end position="350"/>
    </location>
</feature>
<evidence type="ECO:0000256" key="2">
    <source>
        <dbReference type="SAM" id="MobiDB-lite"/>
    </source>
</evidence>
<dbReference type="Proteomes" id="UP000785679">
    <property type="component" value="Unassembled WGS sequence"/>
</dbReference>
<feature type="compositionally biased region" description="Basic and acidic residues" evidence="2">
    <location>
        <begin position="587"/>
        <end position="597"/>
    </location>
</feature>
<dbReference type="AlphaFoldDB" id="A0A8J8T6B9"/>
<sequence length="797" mass="90725">MKGYKERLSNTFNGALAKAKTTITNSSGNIIQYRHSQTEQSHFEVEDDLLDQPNSGAAIQDLRELILEEERKEILQSSLATSLPQNSVFDENSIDFSLLVGGTSASTQTSVIHTEVLIVQATNKRDSGMPLPMHCSWYNVSRKKDPSKDEFTLIEGIYGSCYQPSIEDLGDKICVHAIPASDAQEYQGMPIFAEVGPLLMNPKIQDKADFQVSLEKLNTVNYPLTKCSMKLSKTSLTFLKGTDELHTLQISEYQLIIVRASNNKIELRNGGSMMASVSMRNNIERDVLALVYRDMQSRIFIEKEENLIVENPIDVNPVDASPVEANPEDANLISNDSGLPAEQKEQQNDEQLLVVPKDDLDDEEAENMISENPFQFEDEKTVEVSPQQQDFTFPNPEPITEQINFDFQIPEQKCQNDETLHEKIKSLEHQLQSLELQLQEAHNQKVENENLKVIEIESLKKQLELQKEAREDQERLIGELKEQNKVLEGLDKERNECNSKLQSEIGFYKQEVGLLATEKEHLQQMLSDLEKVIIHTTETDTQTDDLEDFQSQLKELQDENERILGDNNYLRRKLQSVTVENDKLLRKQAHQSEDQDRLSQTSPLPKSLNLSSSSSGRINTSAVEPKKFITKPKPQVDKSDTSQEDSHMVDDFVNQLQESIIIKTTTDKLQALVEENTQMKLDLENLIVKYQQQEFLLDEYKSALERQVSQSAFYNQQIIMLNQAKQGLEKAQGIFSKSTKQENQAVEQMQRVMSNLTLMLGERDQEIVALQGMNRDLSQRLKEISLIDQGVVPIEAD</sequence>
<evidence type="ECO:0000256" key="1">
    <source>
        <dbReference type="SAM" id="Coils"/>
    </source>
</evidence>
<dbReference type="EMBL" id="RRYP01003961">
    <property type="protein sequence ID" value="TNV83300.1"/>
    <property type="molecule type" value="Genomic_DNA"/>
</dbReference>
<protein>
    <submittedName>
        <fullName evidence="3">Uncharacterized protein</fullName>
    </submittedName>
</protein>
<feature type="region of interest" description="Disordered" evidence="2">
    <location>
        <begin position="587"/>
        <end position="645"/>
    </location>
</feature>
<name>A0A8J8T6B9_HALGN</name>
<keyword evidence="4" id="KW-1185">Reference proteome</keyword>
<dbReference type="OrthoDB" id="313557at2759"/>
<proteinExistence type="predicted"/>
<feature type="compositionally biased region" description="Basic and acidic residues" evidence="2">
    <location>
        <begin position="634"/>
        <end position="645"/>
    </location>
</feature>
<keyword evidence="1" id="KW-0175">Coiled coil</keyword>
<accession>A0A8J8T6B9</accession>
<comment type="caution">
    <text evidence="3">The sequence shown here is derived from an EMBL/GenBank/DDBJ whole genome shotgun (WGS) entry which is preliminary data.</text>
</comment>
<evidence type="ECO:0000313" key="3">
    <source>
        <dbReference type="EMBL" id="TNV83300.1"/>
    </source>
</evidence>
<organism evidence="3 4">
    <name type="scientific">Halteria grandinella</name>
    <dbReference type="NCBI Taxonomy" id="5974"/>
    <lineage>
        <taxon>Eukaryota</taxon>
        <taxon>Sar</taxon>
        <taxon>Alveolata</taxon>
        <taxon>Ciliophora</taxon>
        <taxon>Intramacronucleata</taxon>
        <taxon>Spirotrichea</taxon>
        <taxon>Stichotrichia</taxon>
        <taxon>Sporadotrichida</taxon>
        <taxon>Halteriidae</taxon>
        <taxon>Halteria</taxon>
    </lineage>
</organism>
<feature type="coiled-coil region" evidence="1">
    <location>
        <begin position="539"/>
        <end position="573"/>
    </location>
</feature>
<gene>
    <name evidence="3" type="ORF">FGO68_gene9992</name>
</gene>
<reference evidence="3" key="1">
    <citation type="submission" date="2019-06" db="EMBL/GenBank/DDBJ databases">
        <authorList>
            <person name="Zheng W."/>
        </authorList>
    </citation>
    <scope>NUCLEOTIDE SEQUENCE</scope>
    <source>
        <strain evidence="3">QDHG01</strain>
    </source>
</reference>
<evidence type="ECO:0000313" key="4">
    <source>
        <dbReference type="Proteomes" id="UP000785679"/>
    </source>
</evidence>
<feature type="compositionally biased region" description="Low complexity" evidence="2">
    <location>
        <begin position="602"/>
        <end position="615"/>
    </location>
</feature>
<feature type="coiled-coil region" evidence="1">
    <location>
        <begin position="417"/>
        <end position="500"/>
    </location>
</feature>